<organism evidence="2 3">
    <name type="scientific">Actinoplanes sandaracinus</name>
    <dbReference type="NCBI Taxonomy" id="3045177"/>
    <lineage>
        <taxon>Bacteria</taxon>
        <taxon>Bacillati</taxon>
        <taxon>Actinomycetota</taxon>
        <taxon>Actinomycetes</taxon>
        <taxon>Micromonosporales</taxon>
        <taxon>Micromonosporaceae</taxon>
        <taxon>Actinoplanes</taxon>
    </lineage>
</organism>
<gene>
    <name evidence="2" type="ORF">QLQ12_46135</name>
</gene>
<protein>
    <recommendedName>
        <fullName evidence="4">Secreted protein</fullName>
    </recommendedName>
</protein>
<evidence type="ECO:0000313" key="2">
    <source>
        <dbReference type="EMBL" id="MDI6105975.1"/>
    </source>
</evidence>
<proteinExistence type="predicted"/>
<feature type="signal peptide" evidence="1">
    <location>
        <begin position="1"/>
        <end position="36"/>
    </location>
</feature>
<name>A0ABT6X1V4_9ACTN</name>
<evidence type="ECO:0000313" key="3">
    <source>
        <dbReference type="Proteomes" id="UP001241758"/>
    </source>
</evidence>
<dbReference type="Proteomes" id="UP001241758">
    <property type="component" value="Unassembled WGS sequence"/>
</dbReference>
<evidence type="ECO:0008006" key="4">
    <source>
        <dbReference type="Google" id="ProtNLM"/>
    </source>
</evidence>
<evidence type="ECO:0000256" key="1">
    <source>
        <dbReference type="SAM" id="SignalP"/>
    </source>
</evidence>
<feature type="chain" id="PRO_5047373711" description="Secreted protein" evidence="1">
    <location>
        <begin position="37"/>
        <end position="122"/>
    </location>
</feature>
<comment type="caution">
    <text evidence="2">The sequence shown here is derived from an EMBL/GenBank/DDBJ whole genome shotgun (WGS) entry which is preliminary data.</text>
</comment>
<reference evidence="2 3" key="1">
    <citation type="submission" date="2023-05" db="EMBL/GenBank/DDBJ databases">
        <title>Actinoplanes sp. NEAU-A12 genome sequencing.</title>
        <authorList>
            <person name="Wang Z.-S."/>
        </authorList>
    </citation>
    <scope>NUCLEOTIDE SEQUENCE [LARGE SCALE GENOMIC DNA]</scope>
    <source>
        <strain evidence="2 3">NEAU-A12</strain>
    </source>
</reference>
<keyword evidence="1" id="KW-0732">Signal</keyword>
<keyword evidence="3" id="KW-1185">Reference proteome</keyword>
<sequence>MFFHGSISPLRTFTKRVLTIGAAAIAVALYSTPAQAHFTYSSYSGNQGQVNGSHNYLTLCDLQADKRGVRIEYRTNRGGSDHVGDANGHESGCGSEYTYDGGVVTRWRMCEASSCEAWRTDL</sequence>
<dbReference type="RefSeq" id="WP_282767438.1">
    <property type="nucleotide sequence ID" value="NZ_JASCTH010000065.1"/>
</dbReference>
<accession>A0ABT6X1V4</accession>
<dbReference type="EMBL" id="JASCTH010000065">
    <property type="protein sequence ID" value="MDI6105975.1"/>
    <property type="molecule type" value="Genomic_DNA"/>
</dbReference>